<organism evidence="1 2">
    <name type="scientific">Liparis tanakae</name>
    <name type="common">Tanaka's snailfish</name>
    <dbReference type="NCBI Taxonomy" id="230148"/>
    <lineage>
        <taxon>Eukaryota</taxon>
        <taxon>Metazoa</taxon>
        <taxon>Chordata</taxon>
        <taxon>Craniata</taxon>
        <taxon>Vertebrata</taxon>
        <taxon>Euteleostomi</taxon>
        <taxon>Actinopterygii</taxon>
        <taxon>Neopterygii</taxon>
        <taxon>Teleostei</taxon>
        <taxon>Neoteleostei</taxon>
        <taxon>Acanthomorphata</taxon>
        <taxon>Eupercaria</taxon>
        <taxon>Perciformes</taxon>
        <taxon>Cottioidei</taxon>
        <taxon>Cottales</taxon>
        <taxon>Liparidae</taxon>
        <taxon>Liparis</taxon>
    </lineage>
</organism>
<sequence>MAFFTVSLNTGDFWYRPPFTVTSIVFPSMLIHRGAPRARNVLGPGERTKQLENLKHLHQIQADWEYDGPAYALMDTDDFTLGLMMACWVKMIYREAEDR</sequence>
<dbReference type="Proteomes" id="UP000314294">
    <property type="component" value="Unassembled WGS sequence"/>
</dbReference>
<proteinExistence type="predicted"/>
<keyword evidence="2" id="KW-1185">Reference proteome</keyword>
<reference evidence="1 2" key="1">
    <citation type="submission" date="2019-03" db="EMBL/GenBank/DDBJ databases">
        <title>First draft genome of Liparis tanakae, snailfish: a comprehensive survey of snailfish specific genes.</title>
        <authorList>
            <person name="Kim W."/>
            <person name="Song I."/>
            <person name="Jeong J.-H."/>
            <person name="Kim D."/>
            <person name="Kim S."/>
            <person name="Ryu S."/>
            <person name="Song J.Y."/>
            <person name="Lee S.K."/>
        </authorList>
    </citation>
    <scope>NUCLEOTIDE SEQUENCE [LARGE SCALE GENOMIC DNA]</scope>
    <source>
        <tissue evidence="1">Muscle</tissue>
    </source>
</reference>
<comment type="caution">
    <text evidence="1">The sequence shown here is derived from an EMBL/GenBank/DDBJ whole genome shotgun (WGS) entry which is preliminary data.</text>
</comment>
<name>A0A4Z2GH24_9TELE</name>
<evidence type="ECO:0000313" key="2">
    <source>
        <dbReference type="Proteomes" id="UP000314294"/>
    </source>
</evidence>
<dbReference type="AlphaFoldDB" id="A0A4Z2GH24"/>
<dbReference type="EMBL" id="SRLO01000538">
    <property type="protein sequence ID" value="TNN52719.1"/>
    <property type="molecule type" value="Genomic_DNA"/>
</dbReference>
<evidence type="ECO:0000313" key="1">
    <source>
        <dbReference type="EMBL" id="TNN52719.1"/>
    </source>
</evidence>
<accession>A0A4Z2GH24</accession>
<gene>
    <name evidence="1" type="ORF">EYF80_037099</name>
</gene>
<protein>
    <submittedName>
        <fullName evidence="1">Uncharacterized protein</fullName>
    </submittedName>
</protein>